<feature type="compositionally biased region" description="Basic and acidic residues" evidence="1">
    <location>
        <begin position="21"/>
        <end position="37"/>
    </location>
</feature>
<evidence type="ECO:0000313" key="2">
    <source>
        <dbReference type="EMBL" id="KAK7088911.1"/>
    </source>
</evidence>
<feature type="region of interest" description="Disordered" evidence="1">
    <location>
        <begin position="261"/>
        <end position="287"/>
    </location>
</feature>
<feature type="compositionally biased region" description="Acidic residues" evidence="1">
    <location>
        <begin position="706"/>
        <end position="724"/>
    </location>
</feature>
<feature type="compositionally biased region" description="Polar residues" evidence="1">
    <location>
        <begin position="359"/>
        <end position="368"/>
    </location>
</feature>
<dbReference type="SMART" id="SM00238">
    <property type="entry name" value="BIR"/>
    <property type="match status" value="1"/>
</dbReference>
<feature type="compositionally biased region" description="Acidic residues" evidence="1">
    <location>
        <begin position="752"/>
        <end position="764"/>
    </location>
</feature>
<feature type="region of interest" description="Disordered" evidence="1">
    <location>
        <begin position="636"/>
        <end position="685"/>
    </location>
</feature>
<dbReference type="GO" id="GO:0005737">
    <property type="term" value="C:cytoplasm"/>
    <property type="evidence" value="ECO:0007669"/>
    <property type="project" value="TreeGrafter"/>
</dbReference>
<evidence type="ECO:0000256" key="1">
    <source>
        <dbReference type="SAM" id="MobiDB-lite"/>
    </source>
</evidence>
<feature type="compositionally biased region" description="Polar residues" evidence="1">
    <location>
        <begin position="261"/>
        <end position="272"/>
    </location>
</feature>
<feature type="compositionally biased region" description="Gly residues" evidence="1">
    <location>
        <begin position="725"/>
        <end position="735"/>
    </location>
</feature>
<feature type="region of interest" description="Disordered" evidence="1">
    <location>
        <begin position="704"/>
        <end position="782"/>
    </location>
</feature>
<dbReference type="Proteomes" id="UP001374579">
    <property type="component" value="Unassembled WGS sequence"/>
</dbReference>
<dbReference type="PANTHER" id="PTHR10044">
    <property type="entry name" value="INHIBITOR OF APOPTOSIS"/>
    <property type="match status" value="1"/>
</dbReference>
<dbReference type="Gene3D" id="1.10.1170.10">
    <property type="entry name" value="Inhibitor Of Apoptosis Protein (2mihbC-IAP-1), Chain A"/>
    <property type="match status" value="1"/>
</dbReference>
<gene>
    <name evidence="2" type="ORF">V1264_024563</name>
</gene>
<name>A0AAN9AL81_9CAEN</name>
<organism evidence="2 3">
    <name type="scientific">Littorina saxatilis</name>
    <dbReference type="NCBI Taxonomy" id="31220"/>
    <lineage>
        <taxon>Eukaryota</taxon>
        <taxon>Metazoa</taxon>
        <taxon>Spiralia</taxon>
        <taxon>Lophotrochozoa</taxon>
        <taxon>Mollusca</taxon>
        <taxon>Gastropoda</taxon>
        <taxon>Caenogastropoda</taxon>
        <taxon>Littorinimorpha</taxon>
        <taxon>Littorinoidea</taxon>
        <taxon>Littorinidae</taxon>
        <taxon>Littorina</taxon>
    </lineage>
</organism>
<dbReference type="AlphaFoldDB" id="A0AAN9AL81"/>
<accession>A0AAN9AL81</accession>
<keyword evidence="3" id="KW-1185">Reference proteome</keyword>
<feature type="compositionally biased region" description="Basic and acidic residues" evidence="1">
    <location>
        <begin position="575"/>
        <end position="592"/>
    </location>
</feature>
<feature type="compositionally biased region" description="Polar residues" evidence="1">
    <location>
        <begin position="196"/>
        <end position="212"/>
    </location>
</feature>
<dbReference type="Pfam" id="PF00653">
    <property type="entry name" value="BIR"/>
    <property type="match status" value="1"/>
</dbReference>
<protein>
    <recommendedName>
        <fullName evidence="4">RING-type domain-containing protein</fullName>
    </recommendedName>
</protein>
<sequence length="885" mass="95402">MSLQTTHHDQPPVVSTPLNTLRDESDADYGHEQRISTEDSVQEGHSQDEAMNPRSSPSEGPKFSKMASPEARFSTYDSWHLRKMHPPEKLAEAGFFYLEDGSSKVACFYSGMTITVNAGSYADPLEEHARCCHDCPFLLADHQKGPVLLQGTSEGTLKTRGPGKSKEADTQKTPETVRAPEQSSSQQFGTKGLAPTPSTNNSLGSTSKASGQQTIVTASSTCKQNEGKNLALEPRATDQLALSCNDAAAPEAFDIQQAEIQSRAETAESTGSAEKVSSKATASEAPDEIIRAKKEQLAALAALKAKEEGPGNTFQTLASGVVENIEGSEKHKDIVSACVGSDKSEGEDILVSRHGANSTKFQADTNPETETEGNLCIPPLATDDPYGQQLSTGAYRGNDQQTGDTPASSKKASDKNIEDTHSNTGGVVKDITVSRTAVGGQHGAASSPTVTNQTRHEAVGTAIEKNVQCTDFYISSPATSLLHKDKLTVQNGQMCTEESPAGMVFDEQGIETAGASSLIVSGAYADDFFKLPIQEQGESNTNSTSSTMNTARWQENHPPSPLGKREEDAGLSDTQKAKDSEPIYVTSDDKLWHPKCPLSTGVQPDASTICGRQQRISQKDHHQETCAVQVSVNSARQQEKPVSMQHTHSCSKHDQSEAARTQPSGSMPHHDSTQKHIASSHPQAPESALCSLNYLQERKDDAVPENWEDNNDSESDDEQAEDDLGTGGGGSSGDGNGDDDENNDGNDNNSGDGDEDEDEDDESNDGNNSRSSEDDGAEGAAPQDLIGYNIYAGVDIDIREATLPCLHCRVAEKQVQLPCSHRNLCFKCFFCKQFWRQHLLHGPPRCLLCEEEFTDIDAPYVFLLALAFNHRRQRRTNCGCGYRGG</sequence>
<comment type="caution">
    <text evidence="2">The sequence shown here is derived from an EMBL/GenBank/DDBJ whole genome shotgun (WGS) entry which is preliminary data.</text>
</comment>
<feature type="region of interest" description="Disordered" evidence="1">
    <location>
        <begin position="152"/>
        <end position="212"/>
    </location>
</feature>
<dbReference type="InterPro" id="IPR050784">
    <property type="entry name" value="IAP"/>
</dbReference>
<feature type="compositionally biased region" description="Low complexity" evidence="1">
    <location>
        <begin position="539"/>
        <end position="550"/>
    </location>
</feature>
<feature type="region of interest" description="Disordered" evidence="1">
    <location>
        <begin position="359"/>
        <end position="428"/>
    </location>
</feature>
<dbReference type="PROSITE" id="PS50143">
    <property type="entry name" value="BIR_REPEAT_2"/>
    <property type="match status" value="1"/>
</dbReference>
<proteinExistence type="predicted"/>
<feature type="region of interest" description="Disordered" evidence="1">
    <location>
        <begin position="535"/>
        <end position="605"/>
    </location>
</feature>
<feature type="compositionally biased region" description="Polar residues" evidence="1">
    <location>
        <begin position="388"/>
        <end position="410"/>
    </location>
</feature>
<feature type="compositionally biased region" description="Basic and acidic residues" evidence="1">
    <location>
        <begin position="1"/>
        <end position="10"/>
    </location>
</feature>
<dbReference type="GO" id="GO:0051726">
    <property type="term" value="P:regulation of cell cycle"/>
    <property type="evidence" value="ECO:0007669"/>
    <property type="project" value="TreeGrafter"/>
</dbReference>
<evidence type="ECO:0000313" key="3">
    <source>
        <dbReference type="Proteomes" id="UP001374579"/>
    </source>
</evidence>
<feature type="compositionally biased region" description="Basic and acidic residues" evidence="1">
    <location>
        <begin position="411"/>
        <end position="421"/>
    </location>
</feature>
<dbReference type="GO" id="GO:0005634">
    <property type="term" value="C:nucleus"/>
    <property type="evidence" value="ECO:0007669"/>
    <property type="project" value="TreeGrafter"/>
</dbReference>
<reference evidence="2 3" key="1">
    <citation type="submission" date="2024-02" db="EMBL/GenBank/DDBJ databases">
        <title>Chromosome-scale genome assembly of the rough periwinkle Littorina saxatilis.</title>
        <authorList>
            <person name="De Jode A."/>
            <person name="Faria R."/>
            <person name="Formenti G."/>
            <person name="Sims Y."/>
            <person name="Smith T.P."/>
            <person name="Tracey A."/>
            <person name="Wood J.M.D."/>
            <person name="Zagrodzka Z.B."/>
            <person name="Johannesson K."/>
            <person name="Butlin R.K."/>
            <person name="Leder E.H."/>
        </authorList>
    </citation>
    <scope>NUCLEOTIDE SEQUENCE [LARGE SCALE GENOMIC DNA]</scope>
    <source>
        <strain evidence="2">Snail1</strain>
        <tissue evidence="2">Muscle</tissue>
    </source>
</reference>
<evidence type="ECO:0008006" key="4">
    <source>
        <dbReference type="Google" id="ProtNLM"/>
    </source>
</evidence>
<dbReference type="SUPFAM" id="SSF57924">
    <property type="entry name" value="Inhibitor of apoptosis (IAP) repeat"/>
    <property type="match status" value="1"/>
</dbReference>
<dbReference type="PANTHER" id="PTHR10044:SF139">
    <property type="entry name" value="DEATH-ASSOCIATED INHIBITOR OF APOPTOSIS 2"/>
    <property type="match status" value="1"/>
</dbReference>
<dbReference type="InterPro" id="IPR001370">
    <property type="entry name" value="BIR_rpt"/>
</dbReference>
<dbReference type="EMBL" id="JBAMIC010003664">
    <property type="protein sequence ID" value="KAK7088911.1"/>
    <property type="molecule type" value="Genomic_DNA"/>
</dbReference>
<feature type="region of interest" description="Disordered" evidence="1">
    <location>
        <begin position="1"/>
        <end position="69"/>
    </location>
</feature>